<evidence type="ECO:0000259" key="3">
    <source>
        <dbReference type="Pfam" id="PF12733"/>
    </source>
</evidence>
<evidence type="ECO:0000313" key="7">
    <source>
        <dbReference type="Proteomes" id="UP001260980"/>
    </source>
</evidence>
<comment type="caution">
    <text evidence="6">The sequence shown here is derived from an EMBL/GenBank/DDBJ whole genome shotgun (WGS) entry which is preliminary data.</text>
</comment>
<evidence type="ECO:0000313" key="6">
    <source>
        <dbReference type="EMBL" id="MDU0203975.1"/>
    </source>
</evidence>
<dbReference type="PANTHER" id="PTHR43118">
    <property type="entry name" value="RHAMNOGALACTURONAN LYASE (EUROFUNG)"/>
    <property type="match status" value="1"/>
</dbReference>
<reference evidence="6 7" key="1">
    <citation type="submission" date="2023-10" db="EMBL/GenBank/DDBJ databases">
        <title>Paenibacillus strain PFR10 Genome sequencing and assembly.</title>
        <authorList>
            <person name="Kim I."/>
        </authorList>
    </citation>
    <scope>NUCLEOTIDE SEQUENCE [LARGE SCALE GENOMIC DNA]</scope>
    <source>
        <strain evidence="6 7">PFR10</strain>
    </source>
</reference>
<organism evidence="6 7">
    <name type="scientific">Paenibacillus violae</name>
    <dbReference type="NCBI Taxonomy" id="3077234"/>
    <lineage>
        <taxon>Bacteria</taxon>
        <taxon>Bacillati</taxon>
        <taxon>Bacillota</taxon>
        <taxon>Bacilli</taxon>
        <taxon>Bacillales</taxon>
        <taxon>Paenibacillaceae</taxon>
        <taxon>Paenibacillus</taxon>
    </lineage>
</organism>
<dbReference type="EMBL" id="JAWCUD010000009">
    <property type="protein sequence ID" value="MDU0203975.1"/>
    <property type="molecule type" value="Genomic_DNA"/>
</dbReference>
<evidence type="ECO:0000259" key="4">
    <source>
        <dbReference type="Pfam" id="PF18370"/>
    </source>
</evidence>
<evidence type="ECO:0000256" key="1">
    <source>
        <dbReference type="SAM" id="MobiDB-lite"/>
    </source>
</evidence>
<protein>
    <submittedName>
        <fullName evidence="6">Cadherin-like beta sandwich domain-containing protein</fullName>
    </submittedName>
</protein>
<dbReference type="InterPro" id="IPR028994">
    <property type="entry name" value="Integrin_alpha_N"/>
</dbReference>
<feature type="domain" description="Rhamnogalacturonan lyase family 11 C-terminal" evidence="5">
    <location>
        <begin position="515"/>
        <end position="1019"/>
    </location>
</feature>
<feature type="domain" description="Rhamnogalacturonan I lyase beta-sheet" evidence="4">
    <location>
        <begin position="426"/>
        <end position="511"/>
    </location>
</feature>
<gene>
    <name evidence="6" type="ORF">RQP52_23090</name>
</gene>
<dbReference type="InterPro" id="IPR058094">
    <property type="entry name" value="Ig-like_OmpL47-like"/>
</dbReference>
<keyword evidence="2" id="KW-0732">Signal</keyword>
<dbReference type="Pfam" id="PF21348">
    <property type="entry name" value="RGL11_C"/>
    <property type="match status" value="1"/>
</dbReference>
<feature type="domain" description="Cadherin-like beta-sandwich-like" evidence="3">
    <location>
        <begin position="236"/>
        <end position="324"/>
    </location>
</feature>
<evidence type="ECO:0000259" key="5">
    <source>
        <dbReference type="Pfam" id="PF21348"/>
    </source>
</evidence>
<accession>A0ABU3RI94</accession>
<dbReference type="InterPro" id="IPR013783">
    <property type="entry name" value="Ig-like_fold"/>
</dbReference>
<dbReference type="Gene3D" id="3.30.1920.20">
    <property type="match status" value="1"/>
</dbReference>
<keyword evidence="7" id="KW-1185">Reference proteome</keyword>
<dbReference type="Proteomes" id="UP001260980">
    <property type="component" value="Unassembled WGS sequence"/>
</dbReference>
<feature type="signal peptide" evidence="2">
    <location>
        <begin position="1"/>
        <end position="35"/>
    </location>
</feature>
<dbReference type="InterPro" id="IPR034641">
    <property type="entry name" value="RGL11"/>
</dbReference>
<dbReference type="InterPro" id="IPR049366">
    <property type="entry name" value="RGL11_C"/>
</dbReference>
<dbReference type="Pfam" id="PF12733">
    <property type="entry name" value="Cadherin-like"/>
    <property type="match status" value="1"/>
</dbReference>
<dbReference type="Gene3D" id="2.60.40.10">
    <property type="entry name" value="Immunoglobulins"/>
    <property type="match status" value="2"/>
</dbReference>
<dbReference type="Pfam" id="PF18370">
    <property type="entry name" value="RGI_lyase"/>
    <property type="match status" value="1"/>
</dbReference>
<dbReference type="InterPro" id="IPR041624">
    <property type="entry name" value="RGI_lyase"/>
</dbReference>
<dbReference type="PANTHER" id="PTHR43118:SF1">
    <property type="entry name" value="RHAMNOGALACTURONAN LYASE (EUROFUNG)"/>
    <property type="match status" value="1"/>
</dbReference>
<dbReference type="InterPro" id="IPR025883">
    <property type="entry name" value="Cadherin-like_domain"/>
</dbReference>
<dbReference type="NCBIfam" id="NF047446">
    <property type="entry name" value="barrel_OmpL47"/>
    <property type="match status" value="1"/>
</dbReference>
<feature type="region of interest" description="Disordered" evidence="1">
    <location>
        <begin position="1153"/>
        <end position="1177"/>
    </location>
</feature>
<dbReference type="SUPFAM" id="SSF69318">
    <property type="entry name" value="Integrin alpha N-terminal domain"/>
    <property type="match status" value="1"/>
</dbReference>
<dbReference type="RefSeq" id="WP_315954038.1">
    <property type="nucleotide sequence ID" value="NZ_JAWCUD010000009.1"/>
</dbReference>
<name>A0ABU3RI94_9BACL</name>
<proteinExistence type="predicted"/>
<feature type="chain" id="PRO_5045882775" evidence="2">
    <location>
        <begin position="36"/>
        <end position="1228"/>
    </location>
</feature>
<dbReference type="CDD" id="cd10318">
    <property type="entry name" value="RGL11"/>
    <property type="match status" value="1"/>
</dbReference>
<evidence type="ECO:0000256" key="2">
    <source>
        <dbReference type="SAM" id="SignalP"/>
    </source>
</evidence>
<sequence length="1228" mass="133267">MYFFQKPCYSCVSKLLIALFLFSLLMPLNVAPVLAADTTFVNENFSTYPLGSVKIGSANNWTVEGTAPVVNVVQNTVTGLTYAAISHDLTGSSYFGQRFAPQTGGFIMQFDVNLPTNKGGTFWVMDGKVNATTAAAMRFQMDAGIFKRNNGPTLMNYDPTHWYRFTMIFNIPKKKYTVSILDLNTGSTVSSTDDFYSARDRISSFGFFTNAGGGKFNLANFKVTSLDLALKSVELSSGNFVPPFSFDPTIENYTINVPYSVNDLTIAPVANNASNVNLKVGSSSMASGSSISVPLTGASSSIGITVTSNVYTDVSRTYTINVNKLEKSPAVMDVNAEGRDSKVLVGWKAPMDPAYKEAHIYVVGPDQTQTLVAAVPKGTYVATINGLTNGITYTFKVTGIYQYENEGLSESLAVSLSATPKLLPARQMEDLGRGLVAIQDSGHVFLGWRLLGTEPENIAFNLYRNGVKMNSIPITDSTNYLDPEGRADSSYFVRAVINGIEKNQSETVKPWNANYLTVPLQKPADGVTSTGEAYTYRANDASVGDLDGDGNYEIVLKWDPSNSKDNSQSGITGNTYLDAYKMDGTRLWRLDMGKNIRAGAHYLHPMVYDLDGDGKAEVAARTADGTVDGIGTVIGDATADYRNSSGYVLSGPEYFTIFEGATGKALNTANYDPSRGNVGDWGDTYGNRVDRFGAAIAYLDGQRPSLILQRGYYTRMVLVAYNWRDGQLTKQWEFDSPNPGHGQGNHQLSVADVDADGKDEIITGNTAINNDGTLLWASGLGHGDAMHLGDLNPARLGMELWTVQEETNSPYSATMLDARTGKVLYGQLQVGADTGRGLSADVDPRYVGEESWAIDATKSAATETNSNGFMFNTDGTRISSKIPTSNFAVWWDGDLSRELLDHDWDGTNGVPKIDKWDYENNKLSRIATLNGTFSNNGTKGNPSLQADILGDWREEVMVRTEDSSALRIYSTTAVTDQRIYTLMHDPVYRLGVAWQNTGYNQPPHTSFYLGNGMEKPPIPNIYLVDITAPTTSDNAPVGWVNNDVSVTFTSSDIGSGVAATYYTLDGGVQQTGTTVNIKEEGIHSLVYWSTDNAGNVEKTHTVSIQIDKTAPNLNVSLDNTQLWPANHKLVSVTAQVDGSDDISGIDSIVLTSITSNEPDQGTGADDQPNDIQNAEYGTLDPSFSLRAERSGQGIGRMYTIMYTATDKAGNQTIKSVNVSVPHDQSHKK</sequence>